<dbReference type="GO" id="GO:0071766">
    <property type="term" value="P:Actinobacterium-type cell wall biogenesis"/>
    <property type="evidence" value="ECO:0007669"/>
    <property type="project" value="InterPro"/>
</dbReference>
<comment type="function">
    <text evidence="1">Arabinosyl transferase responsible for the polymerization of arabinose into the arabinan of arabinogalactan.</text>
</comment>
<evidence type="ECO:0000256" key="9">
    <source>
        <dbReference type="ARBA" id="ARBA00023136"/>
    </source>
</evidence>
<keyword evidence="5" id="KW-0328">Glycosyltransferase</keyword>
<keyword evidence="6 16" id="KW-0808">Transferase</keyword>
<comment type="caution">
    <text evidence="16">The sequence shown here is derived from an EMBL/GenBank/DDBJ whole genome shotgun (WGS) entry which is preliminary data.</text>
</comment>
<keyword evidence="7 12" id="KW-0812">Transmembrane</keyword>
<gene>
    <name evidence="16" type="ORF">MUBE_00460</name>
</gene>
<feature type="transmembrane region" description="Helical" evidence="12">
    <location>
        <begin position="457"/>
        <end position="476"/>
    </location>
</feature>
<evidence type="ECO:0000256" key="3">
    <source>
        <dbReference type="ARBA" id="ARBA00008195"/>
    </source>
</evidence>
<evidence type="ECO:0000256" key="2">
    <source>
        <dbReference type="ARBA" id="ARBA00004651"/>
    </source>
</evidence>
<evidence type="ECO:0000313" key="16">
    <source>
        <dbReference type="EMBL" id="RFD27151.1"/>
    </source>
</evidence>
<feature type="region of interest" description="Disordered" evidence="11">
    <location>
        <begin position="798"/>
        <end position="819"/>
    </location>
</feature>
<dbReference type="Gene3D" id="2.60.120.610">
    <property type="entry name" value="arabinofuranosyltransferase like domain"/>
    <property type="match status" value="1"/>
</dbReference>
<dbReference type="InterPro" id="IPR027451">
    <property type="entry name" value="EmbABC_dom1"/>
</dbReference>
<feature type="transmembrane region" description="Helical" evidence="12">
    <location>
        <begin position="610"/>
        <end position="631"/>
    </location>
</feature>
<keyword evidence="4" id="KW-1003">Cell membrane</keyword>
<evidence type="ECO:0000256" key="4">
    <source>
        <dbReference type="ARBA" id="ARBA00022475"/>
    </source>
</evidence>
<keyword evidence="10" id="KW-0961">Cell wall biogenesis/degradation</keyword>
<evidence type="ECO:0000256" key="6">
    <source>
        <dbReference type="ARBA" id="ARBA00022679"/>
    </source>
</evidence>
<feature type="transmembrane region" description="Helical" evidence="12">
    <location>
        <begin position="327"/>
        <end position="349"/>
    </location>
</feature>
<dbReference type="GO" id="GO:0005886">
    <property type="term" value="C:plasma membrane"/>
    <property type="evidence" value="ECO:0007669"/>
    <property type="project" value="UniProtKB-SubCell"/>
</dbReference>
<evidence type="ECO:0000256" key="5">
    <source>
        <dbReference type="ARBA" id="ARBA00022676"/>
    </source>
</evidence>
<evidence type="ECO:0000259" key="15">
    <source>
        <dbReference type="Pfam" id="PF17689"/>
    </source>
</evidence>
<keyword evidence="17" id="KW-1185">Reference proteome</keyword>
<keyword evidence="9 12" id="KW-0472">Membrane</keyword>
<accession>A0A3E1HKX6</accession>
<evidence type="ECO:0000256" key="10">
    <source>
        <dbReference type="ARBA" id="ARBA00023316"/>
    </source>
</evidence>
<dbReference type="InterPro" id="IPR007680">
    <property type="entry name" value="Arabino_trans_central"/>
</dbReference>
<dbReference type="InterPro" id="IPR032731">
    <property type="entry name" value="Arabino_trans_C"/>
</dbReference>
<dbReference type="OrthoDB" id="3584570at2"/>
<feature type="transmembrane region" description="Helical" evidence="12">
    <location>
        <begin position="413"/>
        <end position="437"/>
    </location>
</feature>
<evidence type="ECO:0000259" key="13">
    <source>
        <dbReference type="Pfam" id="PF04602"/>
    </source>
</evidence>
<feature type="transmembrane region" description="Helical" evidence="12">
    <location>
        <begin position="576"/>
        <end position="598"/>
    </location>
</feature>
<evidence type="ECO:0000256" key="11">
    <source>
        <dbReference type="SAM" id="MobiDB-lite"/>
    </source>
</evidence>
<feature type="domain" description="Arabinosyltransferas concanavalin like" evidence="15">
    <location>
        <begin position="37"/>
        <end position="194"/>
    </location>
</feature>
<dbReference type="AlphaFoldDB" id="A0A3E1HKX6"/>
<feature type="domain" description="Arabinofuranosyltransferase central" evidence="13">
    <location>
        <begin position="199"/>
        <end position="672"/>
    </location>
</feature>
<dbReference type="FunFam" id="2.60.120.940:FF:000001">
    <property type="entry name" value="Membrane indolylacetylinositol arabinosyltransferase embC"/>
    <property type="match status" value="1"/>
</dbReference>
<feature type="transmembrane region" description="Helical" evidence="12">
    <location>
        <begin position="12"/>
        <end position="34"/>
    </location>
</feature>
<dbReference type="Pfam" id="PF04602">
    <property type="entry name" value="Arabinose_trans"/>
    <property type="match status" value="1"/>
</dbReference>
<proteinExistence type="inferred from homology"/>
<protein>
    <submittedName>
        <fullName evidence="16">Arabinosyltransferase</fullName>
    </submittedName>
</protein>
<name>A0A3E1HKX6_9MYCO</name>
<evidence type="ECO:0000256" key="7">
    <source>
        <dbReference type="ARBA" id="ARBA00022692"/>
    </source>
</evidence>
<feature type="transmembrane region" description="Helical" evidence="12">
    <location>
        <begin position="553"/>
        <end position="570"/>
    </location>
</feature>
<feature type="transmembrane region" description="Helical" evidence="12">
    <location>
        <begin position="524"/>
        <end position="541"/>
    </location>
</feature>
<dbReference type="Proteomes" id="UP000258522">
    <property type="component" value="Unassembled WGS sequence"/>
</dbReference>
<evidence type="ECO:0000256" key="12">
    <source>
        <dbReference type="SAM" id="Phobius"/>
    </source>
</evidence>
<dbReference type="EMBL" id="QAYL01000001">
    <property type="protein sequence ID" value="RFD27151.1"/>
    <property type="molecule type" value="Genomic_DNA"/>
</dbReference>
<feature type="transmembrane region" description="Helical" evidence="12">
    <location>
        <begin position="361"/>
        <end position="380"/>
    </location>
</feature>
<keyword evidence="8 12" id="KW-1133">Transmembrane helix</keyword>
<reference evidence="16 17" key="1">
    <citation type="submission" date="2018-07" db="EMBL/GenBank/DDBJ databases">
        <title>Whole genome sequence of Mycobacterium uberis.</title>
        <authorList>
            <person name="Benjak A."/>
        </authorList>
    </citation>
    <scope>NUCLEOTIDE SEQUENCE [LARGE SCALE GENOMIC DNA]</scope>
    <source>
        <strain evidence="16 17">Jura</strain>
    </source>
</reference>
<evidence type="ECO:0000256" key="8">
    <source>
        <dbReference type="ARBA" id="ARBA00022989"/>
    </source>
</evidence>
<evidence type="ECO:0000259" key="14">
    <source>
        <dbReference type="Pfam" id="PF14896"/>
    </source>
</evidence>
<feature type="transmembrane region" description="Helical" evidence="12">
    <location>
        <begin position="389"/>
        <end position="407"/>
    </location>
</feature>
<dbReference type="Pfam" id="PF14896">
    <property type="entry name" value="Arabino_trans_C"/>
    <property type="match status" value="1"/>
</dbReference>
<comment type="similarity">
    <text evidence="3">Belongs to the emb family.</text>
</comment>
<dbReference type="GO" id="GO:0071555">
    <property type="term" value="P:cell wall organization"/>
    <property type="evidence" value="ECO:0007669"/>
    <property type="project" value="UniProtKB-KW"/>
</dbReference>
<feature type="transmembrane region" description="Helical" evidence="12">
    <location>
        <begin position="689"/>
        <end position="711"/>
    </location>
</feature>
<feature type="transmembrane region" description="Helical" evidence="12">
    <location>
        <begin position="651"/>
        <end position="668"/>
    </location>
</feature>
<feature type="transmembrane region" description="Helical" evidence="12">
    <location>
        <begin position="205"/>
        <end position="224"/>
    </location>
</feature>
<feature type="compositionally biased region" description="Polar residues" evidence="11">
    <location>
        <begin position="802"/>
        <end position="817"/>
    </location>
</feature>
<dbReference type="Gene3D" id="2.60.120.940">
    <property type="entry name" value="EmbC, C-terminal domain, subdomain 2"/>
    <property type="match status" value="1"/>
</dbReference>
<dbReference type="InterPro" id="IPR040920">
    <property type="entry name" value="Arabino_trans_N"/>
</dbReference>
<dbReference type="InterPro" id="IPR042486">
    <property type="entry name" value="Arabino_trans_C_2"/>
</dbReference>
<sequence length="1105" mass="118176">MPHDGHQPPQRIIRLIAVVAGTAGLLLCAVVPLLPVKQTTATILWPQGTTTDGRITQITAPLVSGAPRALDISLPCSAIATLPASGGLVLSTLPAGGIDNGKNGLFVRADKDVVAVAFRDLVAALAPRSTVAAGACSVLHIWADARNTGVNFVGIPGATGILPAEKKPQFGGIFTDLKVPVQPGLSARIDIDTRFITAPTIIKQIAMTLGALAVLIGILGLASLDRRSRGNHRLVTWRWRAPMAWLARWRADLTTTIADVGVTATLLLWHIIGATSSDDGYNLTVARIAPKAGYVANYYRYFGTTEAPFDWYLTVLAKLASVSTAGVWMRLPATLAGIACWLILSHWMLQRLGPGTGGLSTNRVAVLTTGVVFLAAWLPFNNGLRPEPLIALGGLVTWVLMERAIALQRLAPAAVAVIIAMLTATLAPQGLIAVAALLTGARAIGTAILRRQTTDGLLAPLLVLAASLSLITLVVFRSQTLATVGESARIKYQVGPTIAWYQDFLRYYFLTVESNADGSMTRRFAVLVLLLCLFGVLVVVLRRGRVPGLATGPTWRLISTTAVGLLLLTFTPTKWAIQFGAFAGLSGALGAVATLAFARISLNNRRNLTLYITALLFVLAWATSGINGWFYVGNYGVPWFDIQPVIANHPVTSIFLTLSIVTGLLAAWQHFRLDYAEHTEVKNTRRNRFLTTTPLLAVASIMVICEVGSLAKGAAVRYPLYTTAKANLAALSSGLAPRVCAMADDILTEPDPNAGLLQPVPGQTFGPAGPLGGINPIGFKPDGVKYDLKSDPVVSKPGLVNSDASPNRPNVTFSDSAGTAGGKGPVGVNGSHVALPFGLDPARTPVMGSYGENTLAASATSAWYQLPLHWKESIADRPLVTVSAAGAIWSYKEDGNFIYGQSLKLQWGVTQADGTIQPLTQVMPIDIGPQPAWRNLRFPLTWAPQEANVARIVADDPNLSPEQWLAFTPPRVPVLQTLQQLLGSQTPVLMDIATAANLPCQRPFSEHLGMAELPQYRILPDRKQTAASSNLWQSNKAGGPFLFLQALLRTSTISTYLRGDWYRDWGSVEQYYRLVPADQAPEAVVEHGVITVPGWNRQGPIRVLP</sequence>
<dbReference type="Pfam" id="PF17689">
    <property type="entry name" value="Arabino_trans_N"/>
    <property type="match status" value="1"/>
</dbReference>
<feature type="domain" description="Arabinosyltransferase C-terminal" evidence="14">
    <location>
        <begin position="708"/>
        <end position="1102"/>
    </location>
</feature>
<evidence type="ECO:0000256" key="1">
    <source>
        <dbReference type="ARBA" id="ARBA00003001"/>
    </source>
</evidence>
<evidence type="ECO:0000313" key="17">
    <source>
        <dbReference type="Proteomes" id="UP000258522"/>
    </source>
</evidence>
<comment type="subcellular location">
    <subcellularLocation>
        <location evidence="2">Cell membrane</location>
        <topology evidence="2">Multi-pass membrane protein</topology>
    </subcellularLocation>
</comment>
<dbReference type="GO" id="GO:0052636">
    <property type="term" value="F:arabinosyltransferase activity"/>
    <property type="evidence" value="ECO:0007669"/>
    <property type="project" value="InterPro"/>
</dbReference>
<organism evidence="16 17">
    <name type="scientific">Mycobacterium uberis</name>
    <dbReference type="NCBI Taxonomy" id="2162698"/>
    <lineage>
        <taxon>Bacteria</taxon>
        <taxon>Bacillati</taxon>
        <taxon>Actinomycetota</taxon>
        <taxon>Actinomycetes</taxon>
        <taxon>Mycobacteriales</taxon>
        <taxon>Mycobacteriaceae</taxon>
        <taxon>Mycobacterium</taxon>
    </lineage>
</organism>
<dbReference type="RefSeq" id="WP_116539050.1">
    <property type="nucleotide sequence ID" value="NZ_QAYL01000001.1"/>
</dbReference>